<gene>
    <name evidence="2" type="ORF">AVDCRST_MAG56-3329</name>
</gene>
<feature type="domain" description="HTH cro/C1-type" evidence="1">
    <location>
        <begin position="64"/>
        <end position="117"/>
    </location>
</feature>
<dbReference type="Pfam" id="PF01381">
    <property type="entry name" value="HTH_3"/>
    <property type="match status" value="1"/>
</dbReference>
<proteinExistence type="predicted"/>
<dbReference type="InterPro" id="IPR001387">
    <property type="entry name" value="Cro/C1-type_HTH"/>
</dbReference>
<sequence>MSTVTVQVIKTEADYQEALRRLRQLLNAPQDTPEGDEADVLTLLITAYEDKHVHIEPADPVEVIKLAMDQKDLKQADLAPYMGGRTRVSEVLNRKRGLTKSMIISLSKAFDIPVEALMPKV</sequence>
<dbReference type="InterPro" id="IPR010982">
    <property type="entry name" value="Lambda_DNA-bd_dom_sf"/>
</dbReference>
<dbReference type="SUPFAM" id="SSF47413">
    <property type="entry name" value="lambda repressor-like DNA-binding domains"/>
    <property type="match status" value="1"/>
</dbReference>
<dbReference type="PANTHER" id="PTHR40455">
    <property type="entry name" value="ANTITOXIN HIGA"/>
    <property type="match status" value="1"/>
</dbReference>
<dbReference type="AlphaFoldDB" id="A0A6J4J9R0"/>
<protein>
    <submittedName>
        <fullName evidence="2">Helix-turn-helix motif</fullName>
    </submittedName>
</protein>
<dbReference type="PANTHER" id="PTHR40455:SF1">
    <property type="entry name" value="ANTITOXIN HIGA"/>
    <property type="match status" value="1"/>
</dbReference>
<dbReference type="EMBL" id="CADCTQ010000270">
    <property type="protein sequence ID" value="CAA9273304.1"/>
    <property type="molecule type" value="Genomic_DNA"/>
</dbReference>
<evidence type="ECO:0000259" key="1">
    <source>
        <dbReference type="PROSITE" id="PS50943"/>
    </source>
</evidence>
<name>A0A6J4J9R0_9SPHI</name>
<dbReference type="PROSITE" id="PS50943">
    <property type="entry name" value="HTH_CROC1"/>
    <property type="match status" value="1"/>
</dbReference>
<dbReference type="Gene3D" id="1.10.260.40">
    <property type="entry name" value="lambda repressor-like DNA-binding domains"/>
    <property type="match status" value="1"/>
</dbReference>
<dbReference type="SMART" id="SM00530">
    <property type="entry name" value="HTH_XRE"/>
    <property type="match status" value="1"/>
</dbReference>
<dbReference type="GO" id="GO:0001046">
    <property type="term" value="F:core promoter sequence-specific DNA binding"/>
    <property type="evidence" value="ECO:0007669"/>
    <property type="project" value="TreeGrafter"/>
</dbReference>
<accession>A0A6J4J9R0</accession>
<dbReference type="InterPro" id="IPR039060">
    <property type="entry name" value="Antitox_HigA"/>
</dbReference>
<reference evidence="2" key="1">
    <citation type="submission" date="2020-02" db="EMBL/GenBank/DDBJ databases">
        <authorList>
            <person name="Meier V. D."/>
        </authorList>
    </citation>
    <scope>NUCLEOTIDE SEQUENCE</scope>
    <source>
        <strain evidence="2">AVDCRST_MAG56</strain>
    </source>
</reference>
<organism evidence="2">
    <name type="scientific">uncultured Cytophagales bacterium</name>
    <dbReference type="NCBI Taxonomy" id="158755"/>
    <lineage>
        <taxon>Bacteria</taxon>
        <taxon>Pseudomonadati</taxon>
        <taxon>Bacteroidota</taxon>
        <taxon>Sphingobacteriia</taxon>
        <taxon>Sphingobacteriales</taxon>
        <taxon>environmental samples</taxon>
    </lineage>
</organism>
<evidence type="ECO:0000313" key="2">
    <source>
        <dbReference type="EMBL" id="CAA9273304.1"/>
    </source>
</evidence>
<dbReference type="GO" id="GO:0006355">
    <property type="term" value="P:regulation of DNA-templated transcription"/>
    <property type="evidence" value="ECO:0007669"/>
    <property type="project" value="InterPro"/>
</dbReference>
<dbReference type="CDD" id="cd00093">
    <property type="entry name" value="HTH_XRE"/>
    <property type="match status" value="1"/>
</dbReference>